<accession>A0A9P1DBU9</accession>
<dbReference type="Proteomes" id="UP001152797">
    <property type="component" value="Unassembled WGS sequence"/>
</dbReference>
<gene>
    <name evidence="2" type="ORF">C1SCF055_LOCUS32505</name>
</gene>
<keyword evidence="4" id="KW-1185">Reference proteome</keyword>
<evidence type="ECO:0000313" key="2">
    <source>
        <dbReference type="EMBL" id="CAI4006907.1"/>
    </source>
</evidence>
<dbReference type="GO" id="GO:0008168">
    <property type="term" value="F:methyltransferase activity"/>
    <property type="evidence" value="ECO:0007669"/>
    <property type="project" value="UniProtKB-KW"/>
</dbReference>
<reference evidence="2" key="1">
    <citation type="submission" date="2022-10" db="EMBL/GenBank/DDBJ databases">
        <authorList>
            <person name="Chen Y."/>
            <person name="Dougan E. K."/>
            <person name="Chan C."/>
            <person name="Rhodes N."/>
            <person name="Thang M."/>
        </authorList>
    </citation>
    <scope>NUCLEOTIDE SEQUENCE</scope>
</reference>
<dbReference type="GO" id="GO:0032259">
    <property type="term" value="P:methylation"/>
    <property type="evidence" value="ECO:0007669"/>
    <property type="project" value="UniProtKB-KW"/>
</dbReference>
<sequence>MAAMAVQQELADLSAEVKELRREASSIANATEQTLDELLQHMEALQKVQADARDARSQTLRAQSPGGPGIPGRSSRMNVGQRPRPQVLDASSDGPWKSRFENFILKQREQAERLAAASSDETSQRLEQALADATFVIEDADCTPSMRRFLMTTLQMLNALAAAESRRRSLLAP</sequence>
<comment type="caution">
    <text evidence="2">The sequence shown here is derived from an EMBL/GenBank/DDBJ whole genome shotgun (WGS) entry which is preliminary data.</text>
</comment>
<evidence type="ECO:0000313" key="4">
    <source>
        <dbReference type="Proteomes" id="UP001152797"/>
    </source>
</evidence>
<dbReference type="AlphaFoldDB" id="A0A9P1DBU9"/>
<dbReference type="EMBL" id="CAMXCT010003919">
    <property type="protein sequence ID" value="CAI4006907.1"/>
    <property type="molecule type" value="Genomic_DNA"/>
</dbReference>
<dbReference type="EMBL" id="CAMXCT030003919">
    <property type="protein sequence ID" value="CAL4794219.1"/>
    <property type="molecule type" value="Genomic_DNA"/>
</dbReference>
<evidence type="ECO:0000313" key="3">
    <source>
        <dbReference type="EMBL" id="CAL4794219.1"/>
    </source>
</evidence>
<protein>
    <submittedName>
        <fullName evidence="3">Ribosomal RNA small subunit methyltransferase C</fullName>
    </submittedName>
</protein>
<dbReference type="EMBL" id="CAMXCT020003919">
    <property type="protein sequence ID" value="CAL1160282.1"/>
    <property type="molecule type" value="Genomic_DNA"/>
</dbReference>
<keyword evidence="3" id="KW-0808">Transferase</keyword>
<proteinExistence type="predicted"/>
<evidence type="ECO:0000256" key="1">
    <source>
        <dbReference type="SAM" id="MobiDB-lite"/>
    </source>
</evidence>
<reference evidence="3 4" key="2">
    <citation type="submission" date="2024-05" db="EMBL/GenBank/DDBJ databases">
        <authorList>
            <person name="Chen Y."/>
            <person name="Shah S."/>
            <person name="Dougan E. K."/>
            <person name="Thang M."/>
            <person name="Chan C."/>
        </authorList>
    </citation>
    <scope>NUCLEOTIDE SEQUENCE [LARGE SCALE GENOMIC DNA]</scope>
</reference>
<name>A0A9P1DBU9_9DINO</name>
<organism evidence="2">
    <name type="scientific">Cladocopium goreaui</name>
    <dbReference type="NCBI Taxonomy" id="2562237"/>
    <lineage>
        <taxon>Eukaryota</taxon>
        <taxon>Sar</taxon>
        <taxon>Alveolata</taxon>
        <taxon>Dinophyceae</taxon>
        <taxon>Suessiales</taxon>
        <taxon>Symbiodiniaceae</taxon>
        <taxon>Cladocopium</taxon>
    </lineage>
</organism>
<keyword evidence="3" id="KW-0489">Methyltransferase</keyword>
<feature type="region of interest" description="Disordered" evidence="1">
    <location>
        <begin position="49"/>
        <end position="95"/>
    </location>
</feature>